<dbReference type="AlphaFoldDB" id="A0A8S9U8C9"/>
<evidence type="ECO:0000313" key="4">
    <source>
        <dbReference type="EMBL" id="KAF4133076.1"/>
    </source>
</evidence>
<organism evidence="6 9">
    <name type="scientific">Phytophthora infestans</name>
    <name type="common">Potato late blight agent</name>
    <name type="synonym">Botrytis infestans</name>
    <dbReference type="NCBI Taxonomy" id="4787"/>
    <lineage>
        <taxon>Eukaryota</taxon>
        <taxon>Sar</taxon>
        <taxon>Stramenopiles</taxon>
        <taxon>Oomycota</taxon>
        <taxon>Peronosporomycetes</taxon>
        <taxon>Peronosporales</taxon>
        <taxon>Peronosporaceae</taxon>
        <taxon>Phytophthora</taxon>
    </lineage>
</organism>
<dbReference type="EMBL" id="JAACNO010002120">
    <property type="protein sequence ID" value="KAF4135549.1"/>
    <property type="molecule type" value="Genomic_DNA"/>
</dbReference>
<protein>
    <submittedName>
        <fullName evidence="6">Uncharacterized protein</fullName>
    </submittedName>
</protein>
<dbReference type="EMBL" id="JAACNO010001447">
    <property type="protein sequence ID" value="KAF4140523.1"/>
    <property type="molecule type" value="Genomic_DNA"/>
</dbReference>
<reference evidence="6" key="1">
    <citation type="submission" date="2020-03" db="EMBL/GenBank/DDBJ databases">
        <title>Hybrid Assembly of Korean Phytophthora infestans isolates.</title>
        <authorList>
            <person name="Prokchorchik M."/>
            <person name="Lee Y."/>
            <person name="Seo J."/>
            <person name="Cho J.-H."/>
            <person name="Park Y.-E."/>
            <person name="Jang D.-C."/>
            <person name="Im J.-S."/>
            <person name="Choi J.-G."/>
            <person name="Park H.-J."/>
            <person name="Lee G.-B."/>
            <person name="Lee Y.-G."/>
            <person name="Hong S.-Y."/>
            <person name="Cho K."/>
            <person name="Sohn K.H."/>
        </authorList>
    </citation>
    <scope>NUCLEOTIDE SEQUENCE</scope>
    <source>
        <strain evidence="6">KR_2_A2</strain>
    </source>
</reference>
<evidence type="ECO:0000313" key="7">
    <source>
        <dbReference type="EMBL" id="KAF4140523.1"/>
    </source>
</evidence>
<dbReference type="EMBL" id="JAACNO010000478">
    <property type="protein sequence ID" value="KAF4147372.1"/>
    <property type="molecule type" value="Genomic_DNA"/>
</dbReference>
<evidence type="ECO:0000313" key="3">
    <source>
        <dbReference type="EMBL" id="KAF4132523.1"/>
    </source>
</evidence>
<name>A0A8S9U8C9_PHYIN</name>
<evidence type="ECO:0000313" key="1">
    <source>
        <dbReference type="EMBL" id="KAF4128406.1"/>
    </source>
</evidence>
<comment type="caution">
    <text evidence="6">The sequence shown here is derived from an EMBL/GenBank/DDBJ whole genome shotgun (WGS) entry which is preliminary data.</text>
</comment>
<evidence type="ECO:0000313" key="6">
    <source>
        <dbReference type="EMBL" id="KAF4135549.1"/>
    </source>
</evidence>
<dbReference type="EMBL" id="JAACNO010002453">
    <property type="protein sequence ID" value="KAF4133130.1"/>
    <property type="molecule type" value="Genomic_DNA"/>
</dbReference>
<evidence type="ECO:0000313" key="8">
    <source>
        <dbReference type="EMBL" id="KAF4147372.1"/>
    </source>
</evidence>
<dbReference type="Proteomes" id="UP000704712">
    <property type="component" value="Unassembled WGS sequence"/>
</dbReference>
<dbReference type="EMBL" id="JAACNO010002466">
    <property type="protein sequence ID" value="KAF4133076.1"/>
    <property type="molecule type" value="Genomic_DNA"/>
</dbReference>
<dbReference type="EMBL" id="JAACNO010003127">
    <property type="protein sequence ID" value="KAF4128406.1"/>
    <property type="molecule type" value="Genomic_DNA"/>
</dbReference>
<proteinExistence type="predicted"/>
<sequence>MKLYMKLTQHAKQSQLVPLSGESWLTVLSQAQTNYKKQKTFEEPFFIVQLHMYAAKEARQGIRRATPARIAAAATAIDS</sequence>
<dbReference type="EMBL" id="JAACNO010002537">
    <property type="protein sequence ID" value="KAF4132523.1"/>
    <property type="molecule type" value="Genomic_DNA"/>
</dbReference>
<evidence type="ECO:0000313" key="9">
    <source>
        <dbReference type="Proteomes" id="UP000704712"/>
    </source>
</evidence>
<evidence type="ECO:0000313" key="5">
    <source>
        <dbReference type="EMBL" id="KAF4133130.1"/>
    </source>
</evidence>
<evidence type="ECO:0000313" key="2">
    <source>
        <dbReference type="EMBL" id="KAF4130845.1"/>
    </source>
</evidence>
<gene>
    <name evidence="8" type="ORF">GN958_ATG03441</name>
    <name evidence="7" type="ORF">GN958_ATG10242</name>
    <name evidence="6" type="ORF">GN958_ATG15243</name>
    <name evidence="5" type="ORF">GN958_ATG17672</name>
    <name evidence="4" type="ORF">GN958_ATG17736</name>
    <name evidence="3" type="ORF">GN958_ATG18288</name>
    <name evidence="2" type="ORF">GN958_ATG19974</name>
    <name evidence="1" type="ORF">GN958_ATG22484</name>
</gene>
<accession>A0A8S9U8C9</accession>
<dbReference type="EMBL" id="JAACNO010002787">
    <property type="protein sequence ID" value="KAF4130845.1"/>
    <property type="molecule type" value="Genomic_DNA"/>
</dbReference>